<evidence type="ECO:0000313" key="1">
    <source>
        <dbReference type="EMBL" id="KAK3700773.1"/>
    </source>
</evidence>
<proteinExistence type="predicted"/>
<accession>A0ACC3MRB4</accession>
<gene>
    <name evidence="1" type="ORF">LTR37_015745</name>
</gene>
<protein>
    <submittedName>
        <fullName evidence="1">Uncharacterized protein</fullName>
    </submittedName>
</protein>
<dbReference type="EMBL" id="JAUTXU010000180">
    <property type="protein sequence ID" value="KAK3700773.1"/>
    <property type="molecule type" value="Genomic_DNA"/>
</dbReference>
<name>A0ACC3MRB4_9PEZI</name>
<keyword evidence="2" id="KW-1185">Reference proteome</keyword>
<comment type="caution">
    <text evidence="1">The sequence shown here is derived from an EMBL/GenBank/DDBJ whole genome shotgun (WGS) entry which is preliminary data.</text>
</comment>
<evidence type="ECO:0000313" key="2">
    <source>
        <dbReference type="Proteomes" id="UP001281147"/>
    </source>
</evidence>
<dbReference type="Proteomes" id="UP001281147">
    <property type="component" value="Unassembled WGS sequence"/>
</dbReference>
<sequence length="223" mass="25299">MASPNQVSSLSMAGSNYAFCGSHMCAWRVPEGFKKNLGEQDRSQYIVLGTNESWYRSFSRNGKQFLDTSGNFATEYPSLQKWLEEKKQFSKPKFLSLGPKGQYFAHTEWGRFWNLSEDIKKSLGNAHDYDRVWLGKDGSFVAAKKSKSGGMSKLGYRSKLGNRYPELEAKIKERGNPSVLALNLDNDQEYVAAWENGAYIWKTKSGDKGNMQKFLQNHGMTSK</sequence>
<organism evidence="1 2">
    <name type="scientific">Vermiconidia calcicola</name>
    <dbReference type="NCBI Taxonomy" id="1690605"/>
    <lineage>
        <taxon>Eukaryota</taxon>
        <taxon>Fungi</taxon>
        <taxon>Dikarya</taxon>
        <taxon>Ascomycota</taxon>
        <taxon>Pezizomycotina</taxon>
        <taxon>Dothideomycetes</taxon>
        <taxon>Dothideomycetidae</taxon>
        <taxon>Mycosphaerellales</taxon>
        <taxon>Extremaceae</taxon>
        <taxon>Vermiconidia</taxon>
    </lineage>
</organism>
<reference evidence="1" key="1">
    <citation type="submission" date="2023-07" db="EMBL/GenBank/DDBJ databases">
        <title>Black Yeasts Isolated from many extreme environments.</title>
        <authorList>
            <person name="Coleine C."/>
            <person name="Stajich J.E."/>
            <person name="Selbmann L."/>
        </authorList>
    </citation>
    <scope>NUCLEOTIDE SEQUENCE</scope>
    <source>
        <strain evidence="1">CCFEE 5714</strain>
    </source>
</reference>